<accession>A0A4R3LG99</accession>
<dbReference type="SUPFAM" id="SSF52833">
    <property type="entry name" value="Thioredoxin-like"/>
    <property type="match status" value="1"/>
</dbReference>
<dbReference type="OrthoDB" id="9813770at2"/>
<comment type="caution">
    <text evidence="2">The sequence shown here is derived from an EMBL/GenBank/DDBJ whole genome shotgun (WGS) entry which is preliminary data.</text>
</comment>
<protein>
    <submittedName>
        <fullName evidence="3">DSBA-like thioredoxin domain protein</fullName>
    </submittedName>
</protein>
<dbReference type="AlphaFoldDB" id="A0A4R3LG99"/>
<dbReference type="GO" id="GO:0016491">
    <property type="term" value="F:oxidoreductase activity"/>
    <property type="evidence" value="ECO:0007669"/>
    <property type="project" value="InterPro"/>
</dbReference>
<dbReference type="EMBL" id="VJNC01000004">
    <property type="protein sequence ID" value="TSE22828.1"/>
    <property type="molecule type" value="Genomic_DNA"/>
</dbReference>
<proteinExistence type="predicted"/>
<keyword evidence="5" id="KW-1185">Reference proteome</keyword>
<dbReference type="Proteomes" id="UP000295536">
    <property type="component" value="Unassembled WGS sequence"/>
</dbReference>
<evidence type="ECO:0000313" key="3">
    <source>
        <dbReference type="EMBL" id="TSE22828.1"/>
    </source>
</evidence>
<gene>
    <name evidence="2" type="ORF">EDC36_103153</name>
    <name evidence="3" type="ORF">Tigna_00803</name>
</gene>
<feature type="domain" description="DSBA-like thioredoxin" evidence="1">
    <location>
        <begin position="11"/>
        <end position="186"/>
    </location>
</feature>
<sequence length="219" mass="23718">MADAVLHYIHDPLCGWCYAASPLVAAARQMPAMEIRLHAGGLFVGANRRPVTPELRGYVLPHDRRIAQLTGQPFGEAYTDGLLRDPSAVLDSEPPIAAVLAADQIAGRGLDLLTRLQAAHYVEGRKLAEREVLVALAKDIGLDETAFEQALDETLGARTQAHLADTRTWMAQVGARGFPTFVLERGGRLSTIEAGEYLGRPGPWQARLRALAGHRDPAT</sequence>
<dbReference type="RefSeq" id="WP_132961841.1">
    <property type="nucleotide sequence ID" value="NZ_SMAH01000003.1"/>
</dbReference>
<dbReference type="Proteomes" id="UP000315577">
    <property type="component" value="Unassembled WGS sequence"/>
</dbReference>
<dbReference type="CDD" id="cd03025">
    <property type="entry name" value="DsbA_FrnE_like"/>
    <property type="match status" value="1"/>
</dbReference>
<evidence type="ECO:0000313" key="2">
    <source>
        <dbReference type="EMBL" id="TCS99089.1"/>
    </source>
</evidence>
<dbReference type="Gene3D" id="3.40.30.10">
    <property type="entry name" value="Glutaredoxin"/>
    <property type="match status" value="1"/>
</dbReference>
<dbReference type="PANTHER" id="PTHR13887:SF51">
    <property type="entry name" value="DSBA FAMILY PROTEIN"/>
    <property type="match status" value="1"/>
</dbReference>
<dbReference type="InterPro" id="IPR001853">
    <property type="entry name" value="DSBA-like_thioredoxin_dom"/>
</dbReference>
<dbReference type="PANTHER" id="PTHR13887">
    <property type="entry name" value="GLUTATHIONE S-TRANSFERASE KAPPA"/>
    <property type="match status" value="1"/>
</dbReference>
<reference evidence="3 5" key="2">
    <citation type="submission" date="2019-07" db="EMBL/GenBank/DDBJ databases">
        <title>Tepidimonas ignava SPS-1037 draft genome.</title>
        <authorList>
            <person name="Da Costa M.S."/>
            <person name="Froufe H.J.C."/>
            <person name="Egas C."/>
            <person name="Albuquerque L."/>
        </authorList>
    </citation>
    <scope>NUCLEOTIDE SEQUENCE [LARGE SCALE GENOMIC DNA]</scope>
    <source>
        <strain evidence="3 5">SPS-1037</strain>
    </source>
</reference>
<evidence type="ECO:0000259" key="1">
    <source>
        <dbReference type="Pfam" id="PF01323"/>
    </source>
</evidence>
<reference evidence="2 4" key="1">
    <citation type="submission" date="2019-03" db="EMBL/GenBank/DDBJ databases">
        <title>Genomic Encyclopedia of Type Strains, Phase IV (KMG-IV): sequencing the most valuable type-strain genomes for metagenomic binning, comparative biology and taxonomic classification.</title>
        <authorList>
            <person name="Goeker M."/>
        </authorList>
    </citation>
    <scope>NUCLEOTIDE SEQUENCE [LARGE SCALE GENOMIC DNA]</scope>
    <source>
        <strain evidence="2 4">DSM 12034</strain>
    </source>
</reference>
<evidence type="ECO:0000313" key="5">
    <source>
        <dbReference type="Proteomes" id="UP000315577"/>
    </source>
</evidence>
<name>A0A4R3LG99_9BURK</name>
<dbReference type="EMBL" id="SMAH01000003">
    <property type="protein sequence ID" value="TCS99089.1"/>
    <property type="molecule type" value="Genomic_DNA"/>
</dbReference>
<organism evidence="2 4">
    <name type="scientific">Tepidimonas ignava</name>
    <dbReference type="NCBI Taxonomy" id="114249"/>
    <lineage>
        <taxon>Bacteria</taxon>
        <taxon>Pseudomonadati</taxon>
        <taxon>Pseudomonadota</taxon>
        <taxon>Betaproteobacteria</taxon>
        <taxon>Burkholderiales</taxon>
        <taxon>Tepidimonas</taxon>
    </lineage>
</organism>
<dbReference type="InterPro" id="IPR036249">
    <property type="entry name" value="Thioredoxin-like_sf"/>
</dbReference>
<dbReference type="Pfam" id="PF01323">
    <property type="entry name" value="DSBA"/>
    <property type="match status" value="1"/>
</dbReference>
<evidence type="ECO:0000313" key="4">
    <source>
        <dbReference type="Proteomes" id="UP000295536"/>
    </source>
</evidence>